<dbReference type="Pfam" id="PF17332">
    <property type="entry name" value="DUF5592"/>
    <property type="match status" value="1"/>
</dbReference>
<proteinExistence type="predicted"/>
<keyword evidence="1" id="KW-0812">Transmembrane</keyword>
<sequence>MIMRREIRVPEEIQATAKWSKLTVLDGIIITCSFGIGFLSKGIVFPLLQIPYVAFFPIALYILLLPSMDVPGRKNYQVALTVLKKDRNVYKSIDINSFINKIEGEEDAI</sequence>
<organism evidence="2 3">
    <name type="scientific">Paraclostridium bifermentans</name>
    <name type="common">Clostridium bifermentans</name>
    <dbReference type="NCBI Taxonomy" id="1490"/>
    <lineage>
        <taxon>Bacteria</taxon>
        <taxon>Bacillati</taxon>
        <taxon>Bacillota</taxon>
        <taxon>Clostridia</taxon>
        <taxon>Peptostreptococcales</taxon>
        <taxon>Peptostreptococcaceae</taxon>
        <taxon>Paraclostridium</taxon>
    </lineage>
</organism>
<keyword evidence="1" id="KW-0472">Membrane</keyword>
<protein>
    <recommendedName>
        <fullName evidence="4">PrgI family protein</fullName>
    </recommendedName>
</protein>
<dbReference type="AlphaFoldDB" id="A0A5P3XKC7"/>
<feature type="transmembrane region" description="Helical" evidence="1">
    <location>
        <begin position="45"/>
        <end position="64"/>
    </location>
</feature>
<dbReference type="EMBL" id="CP032455">
    <property type="protein sequence ID" value="QEZ70801.1"/>
    <property type="molecule type" value="Genomic_DNA"/>
</dbReference>
<geneLocation type="plasmid" evidence="3">
    <name>ppbmmp</name>
</geneLocation>
<keyword evidence="1" id="KW-1133">Transmembrane helix</keyword>
<dbReference type="InterPro" id="IPR020275">
    <property type="entry name" value="DUF5592"/>
</dbReference>
<evidence type="ECO:0000313" key="2">
    <source>
        <dbReference type="EMBL" id="QEZ70801.1"/>
    </source>
</evidence>
<accession>A0A5P3XKC7</accession>
<name>A0A5P3XKC7_PARBF</name>
<keyword evidence="2" id="KW-0614">Plasmid</keyword>
<gene>
    <name evidence="2" type="ORF">D4A35_17845</name>
</gene>
<evidence type="ECO:0008006" key="4">
    <source>
        <dbReference type="Google" id="ProtNLM"/>
    </source>
</evidence>
<reference evidence="2 3" key="1">
    <citation type="submission" date="2018-09" db="EMBL/GenBank/DDBJ databases">
        <title>A clostridial neurotoxin that targets Anopheles mosquitoes.</title>
        <authorList>
            <person name="Contreras E."/>
            <person name="Masuyer G."/>
            <person name="Qureshi N."/>
            <person name="Chawla S."/>
            <person name="Lim H.L."/>
            <person name="Chen J."/>
            <person name="Stenmark P."/>
            <person name="Gill S."/>
        </authorList>
    </citation>
    <scope>NUCLEOTIDE SEQUENCE [LARGE SCALE GENOMIC DNA]</scope>
    <source>
        <strain evidence="2 3">Cbm</strain>
        <plasmid evidence="3">ppbmmp</plasmid>
    </source>
</reference>
<dbReference type="Proteomes" id="UP000326961">
    <property type="component" value="Plasmid pPbmMP"/>
</dbReference>
<evidence type="ECO:0000256" key="1">
    <source>
        <dbReference type="SAM" id="Phobius"/>
    </source>
</evidence>
<evidence type="ECO:0000313" key="3">
    <source>
        <dbReference type="Proteomes" id="UP000326961"/>
    </source>
</evidence>
<feature type="transmembrane region" description="Helical" evidence="1">
    <location>
        <begin position="21"/>
        <end position="39"/>
    </location>
</feature>